<evidence type="ECO:0000256" key="4">
    <source>
        <dbReference type="ARBA" id="ARBA00022741"/>
    </source>
</evidence>
<dbReference type="PANTHER" id="PTHR43790:SF3">
    <property type="entry name" value="D-ALLOSE IMPORT ATP-BINDING PROTEIN ALSA-RELATED"/>
    <property type="match status" value="1"/>
</dbReference>
<dbReference type="InterPro" id="IPR003439">
    <property type="entry name" value="ABC_transporter-like_ATP-bd"/>
</dbReference>
<dbReference type="InterPro" id="IPR027417">
    <property type="entry name" value="P-loop_NTPase"/>
</dbReference>
<keyword evidence="7" id="KW-0472">Membrane</keyword>
<keyword evidence="1" id="KW-0813">Transport</keyword>
<feature type="domain" description="ABC transporter" evidence="8">
    <location>
        <begin position="8"/>
        <end position="244"/>
    </location>
</feature>
<evidence type="ECO:0000256" key="5">
    <source>
        <dbReference type="ARBA" id="ARBA00022840"/>
    </source>
</evidence>
<dbReference type="PROSITE" id="PS50893">
    <property type="entry name" value="ABC_TRANSPORTER_2"/>
    <property type="match status" value="2"/>
</dbReference>
<evidence type="ECO:0000256" key="1">
    <source>
        <dbReference type="ARBA" id="ARBA00022448"/>
    </source>
</evidence>
<keyword evidence="3" id="KW-0762">Sugar transport</keyword>
<keyword evidence="10" id="KW-1185">Reference proteome</keyword>
<evidence type="ECO:0000256" key="6">
    <source>
        <dbReference type="ARBA" id="ARBA00022967"/>
    </source>
</evidence>
<proteinExistence type="predicted"/>
<comment type="caution">
    <text evidence="9">The sequence shown here is derived from an EMBL/GenBank/DDBJ whole genome shotgun (WGS) entry which is preliminary data.</text>
</comment>
<evidence type="ECO:0000256" key="7">
    <source>
        <dbReference type="ARBA" id="ARBA00023136"/>
    </source>
</evidence>
<dbReference type="InterPro" id="IPR003593">
    <property type="entry name" value="AAA+_ATPase"/>
</dbReference>
<dbReference type="RefSeq" id="WP_256132629.1">
    <property type="nucleotide sequence ID" value="NZ_JANFXK010000013.1"/>
</dbReference>
<reference evidence="9 10" key="1">
    <citation type="submission" date="2022-06" db="EMBL/GenBank/DDBJ databases">
        <title>Isolation of gut microbiota from human fecal samples.</title>
        <authorList>
            <person name="Pamer E.G."/>
            <person name="Barat B."/>
            <person name="Waligurski E."/>
            <person name="Medina S."/>
            <person name="Paddock L."/>
            <person name="Mostad J."/>
        </authorList>
    </citation>
    <scope>NUCLEOTIDE SEQUENCE [LARGE SCALE GENOMIC DNA]</scope>
    <source>
        <strain evidence="9 10">SL.3.17</strain>
    </source>
</reference>
<dbReference type="InterPro" id="IPR050107">
    <property type="entry name" value="ABC_carbohydrate_import_ATPase"/>
</dbReference>
<evidence type="ECO:0000313" key="9">
    <source>
        <dbReference type="EMBL" id="MCQ4637439.1"/>
    </source>
</evidence>
<dbReference type="Gene3D" id="3.40.50.300">
    <property type="entry name" value="P-loop containing nucleotide triphosphate hydrolases"/>
    <property type="match status" value="2"/>
</dbReference>
<evidence type="ECO:0000256" key="2">
    <source>
        <dbReference type="ARBA" id="ARBA00022475"/>
    </source>
</evidence>
<gene>
    <name evidence="9" type="ORF">NE619_11950</name>
</gene>
<keyword evidence="2" id="KW-1003">Cell membrane</keyword>
<dbReference type="Pfam" id="PF00005">
    <property type="entry name" value="ABC_tran"/>
    <property type="match status" value="2"/>
</dbReference>
<dbReference type="SUPFAM" id="SSF52540">
    <property type="entry name" value="P-loop containing nucleoside triphosphate hydrolases"/>
    <property type="match status" value="2"/>
</dbReference>
<dbReference type="Proteomes" id="UP001524502">
    <property type="component" value="Unassembled WGS sequence"/>
</dbReference>
<feature type="domain" description="ABC transporter" evidence="8">
    <location>
        <begin position="256"/>
        <end position="499"/>
    </location>
</feature>
<keyword evidence="5 9" id="KW-0067">ATP-binding</keyword>
<sequence>MSNQREMIRMDGISKAFGGVAALDNVSFQALAGEIHALIGENGAGKSTLMKCLAGAYEKDTGKIYIDGQEAEITNPRQGQDQGISVIYQEFALAKDLTVAENIFIDSLGDGKGLVNRKRLKQRAKEVLEKMGFGDIDVNKRVADLTVAYQQIVEICKAISRNAKVMVFDEPTAVLTNREVEKLFDVIYKLRDSGVCVIYISHRLEEIFRICSRITVLKDGKNVDTVNVKDITEKQLVTMMIGRDLSELFPERHAEIKNTLLEVSGLKSGKMVKDVSFHVKAGEVVGFAGLVGAGRTETMRVIFGADKPEGGEIRLEGKSVKINTPKKAIKNGIGMVPEDRKQQGLLLDMPIKINGTMSSLQDFSSAIGILNHPKENRKVEEMIGVLNIKARSYKSKASSLSGGNQQKVALMKWMISDSKVIIFDEPTRGVDVGAKVEIYRVMNELAERGAAVIMISSEMPEIIGMSDRVYVMRNGTIAGEVEKQQLTEQALINLSMGVS</sequence>
<keyword evidence="6" id="KW-1278">Translocase</keyword>
<dbReference type="CDD" id="cd03216">
    <property type="entry name" value="ABC_Carb_Monos_I"/>
    <property type="match status" value="1"/>
</dbReference>
<dbReference type="CDD" id="cd03215">
    <property type="entry name" value="ABC_Carb_Monos_II"/>
    <property type="match status" value="1"/>
</dbReference>
<dbReference type="EMBL" id="JANFXK010000013">
    <property type="protein sequence ID" value="MCQ4637439.1"/>
    <property type="molecule type" value="Genomic_DNA"/>
</dbReference>
<evidence type="ECO:0000256" key="3">
    <source>
        <dbReference type="ARBA" id="ARBA00022597"/>
    </source>
</evidence>
<evidence type="ECO:0000313" key="10">
    <source>
        <dbReference type="Proteomes" id="UP001524502"/>
    </source>
</evidence>
<protein>
    <submittedName>
        <fullName evidence="9">Sugar ABC transporter ATP-binding protein</fullName>
    </submittedName>
</protein>
<dbReference type="PANTHER" id="PTHR43790">
    <property type="entry name" value="CARBOHYDRATE TRANSPORT ATP-BINDING PROTEIN MG119-RELATED"/>
    <property type="match status" value="1"/>
</dbReference>
<dbReference type="GO" id="GO:0005524">
    <property type="term" value="F:ATP binding"/>
    <property type="evidence" value="ECO:0007669"/>
    <property type="project" value="UniProtKB-KW"/>
</dbReference>
<keyword evidence="4" id="KW-0547">Nucleotide-binding</keyword>
<accession>A0ABT1RQG9</accession>
<organism evidence="9 10">
    <name type="scientific">Anaerovorax odorimutans</name>
    <dbReference type="NCBI Taxonomy" id="109327"/>
    <lineage>
        <taxon>Bacteria</taxon>
        <taxon>Bacillati</taxon>
        <taxon>Bacillota</taxon>
        <taxon>Clostridia</taxon>
        <taxon>Peptostreptococcales</taxon>
        <taxon>Anaerovoracaceae</taxon>
        <taxon>Anaerovorax</taxon>
    </lineage>
</organism>
<dbReference type="SMART" id="SM00382">
    <property type="entry name" value="AAA"/>
    <property type="match status" value="2"/>
</dbReference>
<name>A0ABT1RQG9_9FIRM</name>
<evidence type="ECO:0000259" key="8">
    <source>
        <dbReference type="PROSITE" id="PS50893"/>
    </source>
</evidence>